<evidence type="ECO:0000256" key="1">
    <source>
        <dbReference type="SAM" id="MobiDB-lite"/>
    </source>
</evidence>
<dbReference type="AlphaFoldDB" id="A0A5B7GEL9"/>
<protein>
    <submittedName>
        <fullName evidence="2">Uncharacterized protein</fullName>
    </submittedName>
</protein>
<dbReference type="Proteomes" id="UP000324222">
    <property type="component" value="Unassembled WGS sequence"/>
</dbReference>
<name>A0A5B7GEL9_PORTR</name>
<dbReference type="EMBL" id="VSRR010013569">
    <property type="protein sequence ID" value="MPC55949.1"/>
    <property type="molecule type" value="Genomic_DNA"/>
</dbReference>
<reference evidence="2 3" key="1">
    <citation type="submission" date="2019-05" db="EMBL/GenBank/DDBJ databases">
        <title>Another draft genome of Portunus trituberculatus and its Hox gene families provides insights of decapod evolution.</title>
        <authorList>
            <person name="Jeong J.-H."/>
            <person name="Song I."/>
            <person name="Kim S."/>
            <person name="Choi T."/>
            <person name="Kim D."/>
            <person name="Ryu S."/>
            <person name="Kim W."/>
        </authorList>
    </citation>
    <scope>NUCLEOTIDE SEQUENCE [LARGE SCALE GENOMIC DNA]</scope>
    <source>
        <tissue evidence="2">Muscle</tissue>
    </source>
</reference>
<evidence type="ECO:0000313" key="2">
    <source>
        <dbReference type="EMBL" id="MPC55949.1"/>
    </source>
</evidence>
<organism evidence="2 3">
    <name type="scientific">Portunus trituberculatus</name>
    <name type="common">Swimming crab</name>
    <name type="synonym">Neptunus trituberculatus</name>
    <dbReference type="NCBI Taxonomy" id="210409"/>
    <lineage>
        <taxon>Eukaryota</taxon>
        <taxon>Metazoa</taxon>
        <taxon>Ecdysozoa</taxon>
        <taxon>Arthropoda</taxon>
        <taxon>Crustacea</taxon>
        <taxon>Multicrustacea</taxon>
        <taxon>Malacostraca</taxon>
        <taxon>Eumalacostraca</taxon>
        <taxon>Eucarida</taxon>
        <taxon>Decapoda</taxon>
        <taxon>Pleocyemata</taxon>
        <taxon>Brachyura</taxon>
        <taxon>Eubrachyura</taxon>
        <taxon>Portunoidea</taxon>
        <taxon>Portunidae</taxon>
        <taxon>Portuninae</taxon>
        <taxon>Portunus</taxon>
    </lineage>
</organism>
<sequence>MNNTRRLPHTWRQGRPSASSWVCEVRREKEEEKEKEEEEEEVEEQGEEKKTHTKKTLGKEKEKEKEEEEEEEKKYICLKSLGKRGGFHLRYLENT</sequence>
<proteinExistence type="predicted"/>
<feature type="compositionally biased region" description="Acidic residues" evidence="1">
    <location>
        <begin position="33"/>
        <end position="46"/>
    </location>
</feature>
<keyword evidence="3" id="KW-1185">Reference proteome</keyword>
<evidence type="ECO:0000313" key="3">
    <source>
        <dbReference type="Proteomes" id="UP000324222"/>
    </source>
</evidence>
<comment type="caution">
    <text evidence="2">The sequence shown here is derived from an EMBL/GenBank/DDBJ whole genome shotgun (WGS) entry which is preliminary data.</text>
</comment>
<gene>
    <name evidence="2" type="ORF">E2C01_049897</name>
</gene>
<accession>A0A5B7GEL9</accession>
<feature type="region of interest" description="Disordered" evidence="1">
    <location>
        <begin position="1"/>
        <end position="73"/>
    </location>
</feature>